<dbReference type="Proteomes" id="UP001595766">
    <property type="component" value="Unassembled WGS sequence"/>
</dbReference>
<dbReference type="InterPro" id="IPR001087">
    <property type="entry name" value="GDSL"/>
</dbReference>
<keyword evidence="1" id="KW-1133">Transmembrane helix</keyword>
<dbReference type="GO" id="GO:0016787">
    <property type="term" value="F:hydrolase activity"/>
    <property type="evidence" value="ECO:0007669"/>
    <property type="project" value="UniProtKB-KW"/>
</dbReference>
<organism evidence="2 3">
    <name type="scientific">Belliella kenyensis</name>
    <dbReference type="NCBI Taxonomy" id="1472724"/>
    <lineage>
        <taxon>Bacteria</taxon>
        <taxon>Pseudomonadati</taxon>
        <taxon>Bacteroidota</taxon>
        <taxon>Cytophagia</taxon>
        <taxon>Cytophagales</taxon>
        <taxon>Cyclobacteriaceae</taxon>
        <taxon>Belliella</taxon>
    </lineage>
</organism>
<dbReference type="InterPro" id="IPR036514">
    <property type="entry name" value="SGNH_hydro_sf"/>
</dbReference>
<keyword evidence="2" id="KW-0378">Hydrolase</keyword>
<name>A0ABV8ENU9_9BACT</name>
<dbReference type="SUPFAM" id="SSF52266">
    <property type="entry name" value="SGNH hydrolase"/>
    <property type="match status" value="1"/>
</dbReference>
<gene>
    <name evidence="2" type="ORF">ACFOUP_11405</name>
</gene>
<dbReference type="Gene3D" id="3.40.50.1110">
    <property type="entry name" value="SGNH hydrolase"/>
    <property type="match status" value="1"/>
</dbReference>
<proteinExistence type="predicted"/>
<accession>A0ABV8ENU9</accession>
<reference evidence="3" key="1">
    <citation type="journal article" date="2019" name="Int. J. Syst. Evol. Microbiol.">
        <title>The Global Catalogue of Microorganisms (GCM) 10K type strain sequencing project: providing services to taxonomists for standard genome sequencing and annotation.</title>
        <authorList>
            <consortium name="The Broad Institute Genomics Platform"/>
            <consortium name="The Broad Institute Genome Sequencing Center for Infectious Disease"/>
            <person name="Wu L."/>
            <person name="Ma J."/>
        </authorList>
    </citation>
    <scope>NUCLEOTIDE SEQUENCE [LARGE SCALE GENOMIC DNA]</scope>
    <source>
        <strain evidence="3">CECT 8551</strain>
    </source>
</reference>
<evidence type="ECO:0000313" key="3">
    <source>
        <dbReference type="Proteomes" id="UP001595766"/>
    </source>
</evidence>
<dbReference type="RefSeq" id="WP_241291313.1">
    <property type="nucleotide sequence ID" value="NZ_JAKZGR010000002.1"/>
</dbReference>
<dbReference type="EMBL" id="JBHSAV010000053">
    <property type="protein sequence ID" value="MFC3976983.1"/>
    <property type="molecule type" value="Genomic_DNA"/>
</dbReference>
<keyword evidence="3" id="KW-1185">Reference proteome</keyword>
<evidence type="ECO:0000256" key="1">
    <source>
        <dbReference type="SAM" id="Phobius"/>
    </source>
</evidence>
<keyword evidence="1" id="KW-0812">Transmembrane</keyword>
<evidence type="ECO:0000313" key="2">
    <source>
        <dbReference type="EMBL" id="MFC3976983.1"/>
    </source>
</evidence>
<sequence length="247" mass="28073">MIKTPLSTRLLYYLELICMVPILPYLVIKGKKLINSIPKLKPWSEFQAHNPVATNANILIIGESTVAGVGASSEDNTMFGNIRIMFPSIYNLYNIGKVGLKAAYLTKFKQKNQSKLPQKFNKTILLIGANDSFAFTDPKVFLSEINTFLSGLDTDEIYACTIPPVHQFPAIPKLMRHFLRFQRYLLIRQLKLLESHHPNLHIVNFSFESHPDFFAKDGIHPSDLAYRMMTKAIWTKIKSVGEKGDQS</sequence>
<comment type="caution">
    <text evidence="2">The sequence shown here is derived from an EMBL/GenBank/DDBJ whole genome shotgun (WGS) entry which is preliminary data.</text>
</comment>
<keyword evidence="1" id="KW-0472">Membrane</keyword>
<feature type="transmembrane region" description="Helical" evidence="1">
    <location>
        <begin position="12"/>
        <end position="28"/>
    </location>
</feature>
<protein>
    <submittedName>
        <fullName evidence="2">SGNH/GDSL hydrolase family protein</fullName>
    </submittedName>
</protein>
<dbReference type="Pfam" id="PF00657">
    <property type="entry name" value="Lipase_GDSL"/>
    <property type="match status" value="1"/>
</dbReference>